<evidence type="ECO:0000256" key="2">
    <source>
        <dbReference type="ARBA" id="ARBA00023235"/>
    </source>
</evidence>
<dbReference type="EMBL" id="LCOY01000055">
    <property type="protein sequence ID" value="KKU86492.1"/>
    <property type="molecule type" value="Genomic_DNA"/>
</dbReference>
<sequence>MRAIVPAILEKDFQEIKNKLAFLHGRAKTVQIDFCDGVFVPNQTWPFASGGMEDADFKKIVNEEEGMPYWQDFDFEFDMMVTDAVEKFDIYMKLGPKRIIFHLQAQENLEEFEEFLEGIDPYVRDNTEIGIAILPNTDLEAVSSLLHKVDFIQCMGIDQVGFQGQSFNPVVLEKIKFLKTTMPGMEVAVDGSVNMETAGPLIKAGADRLGIGSALWKAPDPIGALEKFKCSWRRKVGILRDLWAWRTYSLFFISIF</sequence>
<gene>
    <name evidence="3" type="ORF">UY16_C0055G0007</name>
</gene>
<dbReference type="Gene3D" id="3.20.20.70">
    <property type="entry name" value="Aldolase class I"/>
    <property type="match status" value="1"/>
</dbReference>
<comment type="caution">
    <text evidence="3">The sequence shown here is derived from an EMBL/GenBank/DDBJ whole genome shotgun (WGS) entry which is preliminary data.</text>
</comment>
<dbReference type="Proteomes" id="UP000034739">
    <property type="component" value="Unassembled WGS sequence"/>
</dbReference>
<proteinExistence type="predicted"/>
<dbReference type="GO" id="GO:0016857">
    <property type="term" value="F:racemase and epimerase activity, acting on carbohydrates and derivatives"/>
    <property type="evidence" value="ECO:0007669"/>
    <property type="project" value="InterPro"/>
</dbReference>
<evidence type="ECO:0000256" key="1">
    <source>
        <dbReference type="ARBA" id="ARBA00022723"/>
    </source>
</evidence>
<organism evidence="3 4">
    <name type="scientific">Candidatus Gottesmanbacteria bacterium GW2011_GWA2_47_9</name>
    <dbReference type="NCBI Taxonomy" id="1618445"/>
    <lineage>
        <taxon>Bacteria</taxon>
        <taxon>Candidatus Gottesmaniibacteriota</taxon>
    </lineage>
</organism>
<keyword evidence="1" id="KW-0479">Metal-binding</keyword>
<keyword evidence="2" id="KW-0413">Isomerase</keyword>
<evidence type="ECO:0000313" key="4">
    <source>
        <dbReference type="Proteomes" id="UP000034739"/>
    </source>
</evidence>
<dbReference type="GO" id="GO:0046872">
    <property type="term" value="F:metal ion binding"/>
    <property type="evidence" value="ECO:0007669"/>
    <property type="project" value="UniProtKB-KW"/>
</dbReference>
<dbReference type="GO" id="GO:0005975">
    <property type="term" value="P:carbohydrate metabolic process"/>
    <property type="evidence" value="ECO:0007669"/>
    <property type="project" value="InterPro"/>
</dbReference>
<dbReference type="Pfam" id="PF00834">
    <property type="entry name" value="Ribul_P_3_epim"/>
    <property type="match status" value="1"/>
</dbReference>
<name>A0A0G1TXB3_9BACT</name>
<dbReference type="InterPro" id="IPR011060">
    <property type="entry name" value="RibuloseP-bd_barrel"/>
</dbReference>
<dbReference type="AlphaFoldDB" id="A0A0G1TXB3"/>
<reference evidence="3 4" key="1">
    <citation type="journal article" date="2015" name="Nature">
        <title>rRNA introns, odd ribosomes, and small enigmatic genomes across a large radiation of phyla.</title>
        <authorList>
            <person name="Brown C.T."/>
            <person name="Hug L.A."/>
            <person name="Thomas B.C."/>
            <person name="Sharon I."/>
            <person name="Castelle C.J."/>
            <person name="Singh A."/>
            <person name="Wilkins M.J."/>
            <person name="Williams K.H."/>
            <person name="Banfield J.F."/>
        </authorList>
    </citation>
    <scope>NUCLEOTIDE SEQUENCE [LARGE SCALE GENOMIC DNA]</scope>
</reference>
<dbReference type="SUPFAM" id="SSF51366">
    <property type="entry name" value="Ribulose-phoshate binding barrel"/>
    <property type="match status" value="1"/>
</dbReference>
<evidence type="ECO:0000313" key="3">
    <source>
        <dbReference type="EMBL" id="KKU86492.1"/>
    </source>
</evidence>
<accession>A0A0G1TXB3</accession>
<dbReference type="InterPro" id="IPR000056">
    <property type="entry name" value="Ribul_P_3_epim-like"/>
</dbReference>
<dbReference type="PANTHER" id="PTHR11749">
    <property type="entry name" value="RIBULOSE-5-PHOSPHATE-3-EPIMERASE"/>
    <property type="match status" value="1"/>
</dbReference>
<protein>
    <submittedName>
        <fullName evidence="3">Ribulose-phosphate 3-epimerase</fullName>
    </submittedName>
</protein>
<dbReference type="InterPro" id="IPR013785">
    <property type="entry name" value="Aldolase_TIM"/>
</dbReference>